<accession>A0ABX0H3N2</accession>
<protein>
    <recommendedName>
        <fullName evidence="1">HTH luxR-type domain-containing protein</fullName>
    </recommendedName>
</protein>
<dbReference type="Pfam" id="PF00196">
    <property type="entry name" value="GerE"/>
    <property type="match status" value="1"/>
</dbReference>
<sequence length="37" mass="4497">MYWLKKGVSVQQIGEQLFILDKTVRKHLKHKFNLKKN</sequence>
<dbReference type="Gene3D" id="1.10.10.10">
    <property type="entry name" value="Winged helix-like DNA-binding domain superfamily/Winged helix DNA-binding domain"/>
    <property type="match status" value="1"/>
</dbReference>
<dbReference type="InterPro" id="IPR016032">
    <property type="entry name" value="Sig_transdc_resp-reg_C-effctor"/>
</dbReference>
<dbReference type="SUPFAM" id="SSF46894">
    <property type="entry name" value="C-terminal effector domain of the bipartite response regulators"/>
    <property type="match status" value="1"/>
</dbReference>
<dbReference type="InterPro" id="IPR036388">
    <property type="entry name" value="WH-like_DNA-bd_sf"/>
</dbReference>
<dbReference type="EMBL" id="JAANYN010000002">
    <property type="protein sequence ID" value="NHE56421.1"/>
    <property type="molecule type" value="Genomic_DNA"/>
</dbReference>
<keyword evidence="3" id="KW-1185">Reference proteome</keyword>
<dbReference type="InterPro" id="IPR000792">
    <property type="entry name" value="Tscrpt_reg_LuxR_C"/>
</dbReference>
<name>A0ABX0H3N2_9BACT</name>
<feature type="domain" description="HTH luxR-type" evidence="1">
    <location>
        <begin position="1"/>
        <end position="30"/>
    </location>
</feature>
<comment type="caution">
    <text evidence="2">The sequence shown here is derived from an EMBL/GenBank/DDBJ whole genome shotgun (WGS) entry which is preliminary data.</text>
</comment>
<organism evidence="2 3">
    <name type="scientific">Cyclobacterium plantarum</name>
    <dbReference type="NCBI Taxonomy" id="2716263"/>
    <lineage>
        <taxon>Bacteria</taxon>
        <taxon>Pseudomonadati</taxon>
        <taxon>Bacteroidota</taxon>
        <taxon>Cytophagia</taxon>
        <taxon>Cytophagales</taxon>
        <taxon>Cyclobacteriaceae</taxon>
        <taxon>Cyclobacterium</taxon>
    </lineage>
</organism>
<evidence type="ECO:0000313" key="3">
    <source>
        <dbReference type="Proteomes" id="UP000649799"/>
    </source>
</evidence>
<proteinExistence type="predicted"/>
<reference evidence="2 3" key="1">
    <citation type="submission" date="2020-03" db="EMBL/GenBank/DDBJ databases">
        <title>Cyclobacterium plantarum sp. nov., a marine bacterium isolated from a coastal-marine wetland.</title>
        <authorList>
            <person name="Sanchez-Porro C."/>
            <person name="Ventosa A."/>
            <person name="Amoozegar M."/>
        </authorList>
    </citation>
    <scope>NUCLEOTIDE SEQUENCE [LARGE SCALE GENOMIC DNA]</scope>
    <source>
        <strain evidence="2 3">GBPx2</strain>
    </source>
</reference>
<evidence type="ECO:0000259" key="1">
    <source>
        <dbReference type="Pfam" id="PF00196"/>
    </source>
</evidence>
<evidence type="ECO:0000313" key="2">
    <source>
        <dbReference type="EMBL" id="NHE56421.1"/>
    </source>
</evidence>
<gene>
    <name evidence="2" type="ORF">G9Q97_06295</name>
</gene>
<dbReference type="Proteomes" id="UP000649799">
    <property type="component" value="Unassembled WGS sequence"/>
</dbReference>